<evidence type="ECO:0000256" key="1">
    <source>
        <dbReference type="ARBA" id="ARBA00005046"/>
    </source>
</evidence>
<evidence type="ECO:0000256" key="2">
    <source>
        <dbReference type="ARBA" id="ARBA00005426"/>
    </source>
</evidence>
<accession>A0ABQ2EFA5</accession>
<dbReference type="Pfam" id="PF02391">
    <property type="entry name" value="MoaE"/>
    <property type="match status" value="1"/>
</dbReference>
<comment type="subunit">
    <text evidence="6">Heterotetramer of 2 MoaD subunits and 2 MoaE subunits. Also stable as homodimer. The enzyme changes between these two forms during catalysis.</text>
</comment>
<feature type="compositionally biased region" description="Low complexity" evidence="12">
    <location>
        <begin position="166"/>
        <end position="199"/>
    </location>
</feature>
<dbReference type="CDD" id="cd00756">
    <property type="entry name" value="MoaE"/>
    <property type="match status" value="1"/>
</dbReference>
<reference evidence="14" key="1">
    <citation type="journal article" date="2019" name="Int. J. Syst. Evol. Microbiol.">
        <title>The Global Catalogue of Microorganisms (GCM) 10K type strain sequencing project: providing services to taxonomists for standard genome sequencing and annotation.</title>
        <authorList>
            <consortium name="The Broad Institute Genomics Platform"/>
            <consortium name="The Broad Institute Genome Sequencing Center for Infectious Disease"/>
            <person name="Wu L."/>
            <person name="Ma J."/>
        </authorList>
    </citation>
    <scope>NUCLEOTIDE SEQUENCE [LARGE SCALE GENOMIC DNA]</scope>
    <source>
        <strain evidence="14">CGMCC 1.8985</strain>
    </source>
</reference>
<evidence type="ECO:0000256" key="10">
    <source>
        <dbReference type="ARBA" id="ARBA00032474"/>
    </source>
</evidence>
<proteinExistence type="inferred from homology"/>
<comment type="pathway">
    <text evidence="1">Cofactor biosynthesis; molybdopterin biosynthesis.</text>
</comment>
<name>A0ABQ2EFA5_9GAMM</name>
<comment type="caution">
    <text evidence="13">The sequence shown here is derived from an EMBL/GenBank/DDBJ whole genome shotgun (WGS) entry which is preliminary data.</text>
</comment>
<dbReference type="Proteomes" id="UP000599009">
    <property type="component" value="Unassembled WGS sequence"/>
</dbReference>
<evidence type="ECO:0000256" key="3">
    <source>
        <dbReference type="ARBA" id="ARBA00011950"/>
    </source>
</evidence>
<organism evidence="13 14">
    <name type="scientific">Luteimonas terricola</name>
    <dbReference type="NCBI Taxonomy" id="645597"/>
    <lineage>
        <taxon>Bacteria</taxon>
        <taxon>Pseudomonadati</taxon>
        <taxon>Pseudomonadota</taxon>
        <taxon>Gammaproteobacteria</taxon>
        <taxon>Lysobacterales</taxon>
        <taxon>Lysobacteraceae</taxon>
        <taxon>Luteimonas</taxon>
    </lineage>
</organism>
<dbReference type="InterPro" id="IPR003448">
    <property type="entry name" value="Mopterin_biosynth_MoaE"/>
</dbReference>
<dbReference type="InterPro" id="IPR036563">
    <property type="entry name" value="MoaE_sf"/>
</dbReference>
<dbReference type="PANTHER" id="PTHR23404">
    <property type="entry name" value="MOLYBDOPTERIN SYNTHASE RELATED"/>
    <property type="match status" value="1"/>
</dbReference>
<dbReference type="EC" id="2.8.1.12" evidence="3"/>
<feature type="compositionally biased region" description="Basic and acidic residues" evidence="12">
    <location>
        <begin position="151"/>
        <end position="165"/>
    </location>
</feature>
<evidence type="ECO:0000256" key="12">
    <source>
        <dbReference type="SAM" id="MobiDB-lite"/>
    </source>
</evidence>
<evidence type="ECO:0000256" key="4">
    <source>
        <dbReference type="ARBA" id="ARBA00013858"/>
    </source>
</evidence>
<evidence type="ECO:0000256" key="11">
    <source>
        <dbReference type="ARBA" id="ARBA00049878"/>
    </source>
</evidence>
<evidence type="ECO:0000256" key="9">
    <source>
        <dbReference type="ARBA" id="ARBA00030781"/>
    </source>
</evidence>
<evidence type="ECO:0000313" key="13">
    <source>
        <dbReference type="EMBL" id="GGK09357.1"/>
    </source>
</evidence>
<keyword evidence="14" id="KW-1185">Reference proteome</keyword>
<sequence length="199" mass="21373">MERFHCAVTDIAEGPLDPAAALDFVSDPGFGGITMFVGRVRDLNHGRVVTGVSYDMFEPLALNGFRAIAADIDTRFGPKVRLYVAHAKGRLGVGDLAVVVAAGTPHRDEAFRACRELIEAVKHTSPIWKQEHYEDGDSVWSEGCSLCGDGQHQHDHDHDHGHDHGQGQAHANADADANAAASATTPAERVPPAARPRTQ</sequence>
<dbReference type="Gene3D" id="3.90.1170.40">
    <property type="entry name" value="Molybdopterin biosynthesis MoaE subunit"/>
    <property type="match status" value="1"/>
</dbReference>
<evidence type="ECO:0000256" key="5">
    <source>
        <dbReference type="ARBA" id="ARBA00023150"/>
    </source>
</evidence>
<keyword evidence="5" id="KW-0501">Molybdenum cofactor biosynthesis</keyword>
<dbReference type="SUPFAM" id="SSF54690">
    <property type="entry name" value="Molybdopterin synthase subunit MoaE"/>
    <property type="match status" value="1"/>
</dbReference>
<evidence type="ECO:0000256" key="8">
    <source>
        <dbReference type="ARBA" id="ARBA00030407"/>
    </source>
</evidence>
<feature type="region of interest" description="Disordered" evidence="12">
    <location>
        <begin position="150"/>
        <end position="199"/>
    </location>
</feature>
<comment type="catalytic activity">
    <reaction evidence="11">
        <text>2 [molybdopterin-synthase sulfur-carrier protein]-C-terminal-Gly-aminoethanethioate + cyclic pyranopterin phosphate + H2O = molybdopterin + 2 [molybdopterin-synthase sulfur-carrier protein]-C-terminal Gly-Gly + 2 H(+)</text>
        <dbReference type="Rhea" id="RHEA:26333"/>
        <dbReference type="Rhea" id="RHEA-COMP:12202"/>
        <dbReference type="Rhea" id="RHEA-COMP:19907"/>
        <dbReference type="ChEBI" id="CHEBI:15377"/>
        <dbReference type="ChEBI" id="CHEBI:15378"/>
        <dbReference type="ChEBI" id="CHEBI:58698"/>
        <dbReference type="ChEBI" id="CHEBI:59648"/>
        <dbReference type="ChEBI" id="CHEBI:90778"/>
        <dbReference type="ChEBI" id="CHEBI:232372"/>
        <dbReference type="EC" id="2.8.1.12"/>
    </reaction>
</comment>
<gene>
    <name evidence="13" type="ORF">GCM10011394_18540</name>
</gene>
<comment type="similarity">
    <text evidence="2">Belongs to the MoaE family.</text>
</comment>
<protein>
    <recommendedName>
        <fullName evidence="4">Molybdopterin synthase catalytic subunit</fullName>
        <ecNumber evidence="3">2.8.1.12</ecNumber>
    </recommendedName>
    <alternativeName>
        <fullName evidence="9">MPT synthase subunit 2</fullName>
    </alternativeName>
    <alternativeName>
        <fullName evidence="7">Molybdenum cofactor biosynthesis protein E</fullName>
    </alternativeName>
    <alternativeName>
        <fullName evidence="8">Molybdopterin-converting factor large subunit</fullName>
    </alternativeName>
    <alternativeName>
        <fullName evidence="10">Molybdopterin-converting factor subunit 2</fullName>
    </alternativeName>
</protein>
<evidence type="ECO:0000256" key="6">
    <source>
        <dbReference type="ARBA" id="ARBA00026066"/>
    </source>
</evidence>
<evidence type="ECO:0000313" key="14">
    <source>
        <dbReference type="Proteomes" id="UP000599009"/>
    </source>
</evidence>
<dbReference type="EMBL" id="BMME01000001">
    <property type="protein sequence ID" value="GGK09357.1"/>
    <property type="molecule type" value="Genomic_DNA"/>
</dbReference>
<evidence type="ECO:0000256" key="7">
    <source>
        <dbReference type="ARBA" id="ARBA00029745"/>
    </source>
</evidence>